<evidence type="ECO:0000313" key="3">
    <source>
        <dbReference type="Proteomes" id="UP000307380"/>
    </source>
</evidence>
<dbReference type="RefSeq" id="WP_136424845.1">
    <property type="nucleotide sequence ID" value="NZ_OZ241748.1"/>
</dbReference>
<protein>
    <submittedName>
        <fullName evidence="2">Maleylpyruvate isomerase</fullName>
    </submittedName>
</protein>
<dbReference type="GO" id="GO:0046872">
    <property type="term" value="F:metal ion binding"/>
    <property type="evidence" value="ECO:0007669"/>
    <property type="project" value="InterPro"/>
</dbReference>
<dbReference type="AlphaFoldDB" id="A0A4S4FPM8"/>
<reference evidence="2 3" key="1">
    <citation type="submission" date="2019-04" db="EMBL/GenBank/DDBJ databases">
        <authorList>
            <person name="Jiang L."/>
        </authorList>
    </citation>
    <scope>NUCLEOTIDE SEQUENCE [LARGE SCALE GENOMIC DNA]</scope>
    <source>
        <strain evidence="2 3">YIM 131861</strain>
    </source>
</reference>
<keyword evidence="2" id="KW-0413">Isomerase</keyword>
<proteinExistence type="predicted"/>
<feature type="domain" description="Mycothiol-dependent maleylpyruvate isomerase metal-binding" evidence="1">
    <location>
        <begin position="22"/>
        <end position="155"/>
    </location>
</feature>
<dbReference type="SUPFAM" id="SSF109854">
    <property type="entry name" value="DinB/YfiT-like putative metalloenzymes"/>
    <property type="match status" value="1"/>
</dbReference>
<accession>A0A4S4FPM8</accession>
<organism evidence="2 3">
    <name type="scientific">Orlajensenia flava</name>
    <dbReference type="NCBI Taxonomy" id="2565934"/>
    <lineage>
        <taxon>Bacteria</taxon>
        <taxon>Bacillati</taxon>
        <taxon>Actinomycetota</taxon>
        <taxon>Actinomycetes</taxon>
        <taxon>Micrococcales</taxon>
        <taxon>Microbacteriaceae</taxon>
        <taxon>Orlajensenia</taxon>
    </lineage>
</organism>
<name>A0A4S4FPM8_9MICO</name>
<dbReference type="OrthoDB" id="5118203at2"/>
<keyword evidence="2" id="KW-0670">Pyruvate</keyword>
<comment type="caution">
    <text evidence="2">The sequence shown here is derived from an EMBL/GenBank/DDBJ whole genome shotgun (WGS) entry which is preliminary data.</text>
</comment>
<sequence>MTGARTALGGPAEDLLLAYRGTAYFLRWLALLPERAYDEPGAPASECDRRTTIATVGYDARGWARLAEQLREGREHPATFAPGEREAAIVSGATLPPRALRHLVEHSAVHLAVEWRDLPASAWHGRSVDGTGQSLAIADTPWLRARQTWLAAVDLGSGASVADFPSAVLDRLMVEA</sequence>
<gene>
    <name evidence="2" type="ORF">E6C70_12360</name>
</gene>
<evidence type="ECO:0000259" key="1">
    <source>
        <dbReference type="Pfam" id="PF11716"/>
    </source>
</evidence>
<dbReference type="Proteomes" id="UP000307380">
    <property type="component" value="Unassembled WGS sequence"/>
</dbReference>
<dbReference type="Pfam" id="PF11716">
    <property type="entry name" value="MDMPI_N"/>
    <property type="match status" value="1"/>
</dbReference>
<evidence type="ECO:0000313" key="2">
    <source>
        <dbReference type="EMBL" id="THG32543.1"/>
    </source>
</evidence>
<keyword evidence="3" id="KW-1185">Reference proteome</keyword>
<dbReference type="GO" id="GO:0016853">
    <property type="term" value="F:isomerase activity"/>
    <property type="evidence" value="ECO:0007669"/>
    <property type="project" value="UniProtKB-KW"/>
</dbReference>
<dbReference type="InterPro" id="IPR034660">
    <property type="entry name" value="DinB/YfiT-like"/>
</dbReference>
<dbReference type="Gene3D" id="1.20.120.450">
    <property type="entry name" value="dinb family like domain"/>
    <property type="match status" value="1"/>
</dbReference>
<dbReference type="InterPro" id="IPR024344">
    <property type="entry name" value="MDMPI_metal-binding"/>
</dbReference>
<dbReference type="EMBL" id="SSSN01000009">
    <property type="protein sequence ID" value="THG32543.1"/>
    <property type="molecule type" value="Genomic_DNA"/>
</dbReference>